<dbReference type="InterPro" id="IPR020843">
    <property type="entry name" value="ER"/>
</dbReference>
<keyword evidence="5" id="KW-1185">Reference proteome</keyword>
<dbReference type="InterPro" id="IPR029068">
    <property type="entry name" value="Glyas_Bleomycin-R_OHBP_Dase"/>
</dbReference>
<dbReference type="Pfam" id="PF08240">
    <property type="entry name" value="ADH_N"/>
    <property type="match status" value="1"/>
</dbReference>
<dbReference type="Gene3D" id="3.90.180.10">
    <property type="entry name" value="Medium-chain alcohol dehydrogenases, catalytic domain"/>
    <property type="match status" value="1"/>
</dbReference>
<evidence type="ECO:0000256" key="1">
    <source>
        <dbReference type="ARBA" id="ARBA00022857"/>
    </source>
</evidence>
<dbReference type="PROSITE" id="PS51819">
    <property type="entry name" value="VOC"/>
    <property type="match status" value="1"/>
</dbReference>
<evidence type="ECO:0000256" key="2">
    <source>
        <dbReference type="ARBA" id="ARBA00023002"/>
    </source>
</evidence>
<evidence type="ECO:0000259" key="3">
    <source>
        <dbReference type="PROSITE" id="PS51819"/>
    </source>
</evidence>
<keyword evidence="1" id="KW-0521">NADP</keyword>
<dbReference type="SMART" id="SM00829">
    <property type="entry name" value="PKS_ER"/>
    <property type="match status" value="1"/>
</dbReference>
<dbReference type="InterPro" id="IPR011032">
    <property type="entry name" value="GroES-like_sf"/>
</dbReference>
<feature type="domain" description="VOC" evidence="3">
    <location>
        <begin position="345"/>
        <end position="483"/>
    </location>
</feature>
<name>A0A940XYD5_9ACTN</name>
<dbReference type="InterPro" id="IPR013154">
    <property type="entry name" value="ADH-like_N"/>
</dbReference>
<organism evidence="4 5">
    <name type="scientific">Streptomyces liliiviolaceus</name>
    <dbReference type="NCBI Taxonomy" id="2823109"/>
    <lineage>
        <taxon>Bacteria</taxon>
        <taxon>Bacillati</taxon>
        <taxon>Actinomycetota</taxon>
        <taxon>Actinomycetes</taxon>
        <taxon>Kitasatosporales</taxon>
        <taxon>Streptomycetaceae</taxon>
        <taxon>Streptomyces</taxon>
    </lineage>
</organism>
<proteinExistence type="predicted"/>
<dbReference type="GO" id="GO:0016651">
    <property type="term" value="F:oxidoreductase activity, acting on NAD(P)H"/>
    <property type="evidence" value="ECO:0007669"/>
    <property type="project" value="TreeGrafter"/>
</dbReference>
<dbReference type="Proteomes" id="UP000677413">
    <property type="component" value="Unassembled WGS sequence"/>
</dbReference>
<accession>A0A940XYD5</accession>
<dbReference type="SUPFAM" id="SSF50129">
    <property type="entry name" value="GroES-like"/>
    <property type="match status" value="1"/>
</dbReference>
<comment type="caution">
    <text evidence="4">The sequence shown here is derived from an EMBL/GenBank/DDBJ whole genome shotgun (WGS) entry which is preliminary data.</text>
</comment>
<sequence>MTMRALIGGRGQDWTVERIELPEQLGAIRVQVMAAGLNRADLYALDGTYTANSQGEGPFTAGMEIAGVVETSSLLAPQLPVGTRVMGITAGAFADYALCHPRMLVPIPDGLGFEEAATLPVGLITEHDALVTQAGFEPGHSVLVVGGTSSVGLVGIQLAKALGAGTVVATTTSKDKTAVLLEAGADIAVDTRTESLADAVLAATGGKGADLTLDHVGGDLFTTLASATAVGGTIVSIGRLAGASTGIDLDTLAFRRQKLIGTTFSVRTRSELGDVVAALQEEVLPAVADGRITPRLDTVFPADRAKDAADLLRADGATGKVVLSFADAHTGPAPAPTATANMFGGIAQIGYVVRDIEASMRDFVACGIGPWFHLRNVRPADFTYRGQPSDMVMDVALANSGDIQLELITPVDDAPSMYRDFLDAGHEGVQHVAYWSENYQDLYDRALAAGFTVGQEGRIGDDGRFAYLETGHHPGTVIEISDVGGSKKLVFDLIRAAAAHWDGSHPVQRVDAALIDGGPSAMAELMEALG</sequence>
<dbReference type="Pfam" id="PF13669">
    <property type="entry name" value="Glyoxalase_4"/>
    <property type="match status" value="1"/>
</dbReference>
<dbReference type="SUPFAM" id="SSF54593">
    <property type="entry name" value="Glyoxalase/Bleomycin resistance protein/Dihydroxybiphenyl dioxygenase"/>
    <property type="match status" value="1"/>
</dbReference>
<dbReference type="Pfam" id="PF00107">
    <property type="entry name" value="ADH_zinc_N"/>
    <property type="match status" value="1"/>
</dbReference>
<evidence type="ECO:0000313" key="4">
    <source>
        <dbReference type="EMBL" id="MBQ0851193.1"/>
    </source>
</evidence>
<dbReference type="Gene3D" id="3.10.180.10">
    <property type="entry name" value="2,3-Dihydroxybiphenyl 1,2-Dioxygenase, domain 1"/>
    <property type="match status" value="1"/>
</dbReference>
<dbReference type="PANTHER" id="PTHR48106:SF8">
    <property type="entry name" value="OS02G0805600 PROTEIN"/>
    <property type="match status" value="1"/>
</dbReference>
<reference evidence="4 5" key="1">
    <citation type="submission" date="2021-04" db="EMBL/GenBank/DDBJ databases">
        <authorList>
            <person name="Tang X."/>
            <person name="Zhou X."/>
            <person name="Chen X."/>
            <person name="Cernava T."/>
            <person name="Zhang C."/>
        </authorList>
    </citation>
    <scope>NUCLEOTIDE SEQUENCE [LARGE SCALE GENOMIC DNA]</scope>
    <source>
        <strain evidence="4 5">BH-SS-21</strain>
    </source>
</reference>
<dbReference type="EMBL" id="JAGPYQ010000001">
    <property type="protein sequence ID" value="MBQ0851193.1"/>
    <property type="molecule type" value="Genomic_DNA"/>
</dbReference>
<keyword evidence="2" id="KW-0560">Oxidoreductase</keyword>
<dbReference type="InterPro" id="IPR036291">
    <property type="entry name" value="NAD(P)-bd_dom_sf"/>
</dbReference>
<evidence type="ECO:0000313" key="5">
    <source>
        <dbReference type="Proteomes" id="UP000677413"/>
    </source>
</evidence>
<gene>
    <name evidence="4" type="ORF">J8N05_23785</name>
</gene>
<dbReference type="RefSeq" id="WP_210885748.1">
    <property type="nucleotide sequence ID" value="NZ_JAGPYQ010000001.1"/>
</dbReference>
<dbReference type="PANTHER" id="PTHR48106">
    <property type="entry name" value="QUINONE OXIDOREDUCTASE PIG3-RELATED"/>
    <property type="match status" value="1"/>
</dbReference>
<dbReference type="InterPro" id="IPR037523">
    <property type="entry name" value="VOC_core"/>
</dbReference>
<dbReference type="Gene3D" id="3.40.50.720">
    <property type="entry name" value="NAD(P)-binding Rossmann-like Domain"/>
    <property type="match status" value="1"/>
</dbReference>
<dbReference type="InterPro" id="IPR013149">
    <property type="entry name" value="ADH-like_C"/>
</dbReference>
<dbReference type="AlphaFoldDB" id="A0A940XYD5"/>
<protein>
    <submittedName>
        <fullName evidence="4">VOC family protein</fullName>
    </submittedName>
</protein>
<dbReference type="SUPFAM" id="SSF51735">
    <property type="entry name" value="NAD(P)-binding Rossmann-fold domains"/>
    <property type="match status" value="1"/>
</dbReference>
<dbReference type="GO" id="GO:0070402">
    <property type="term" value="F:NADPH binding"/>
    <property type="evidence" value="ECO:0007669"/>
    <property type="project" value="TreeGrafter"/>
</dbReference>